<dbReference type="AlphaFoldDB" id="A0A3M5DXQ2"/>
<gene>
    <name evidence="1" type="ORF">ALP65_03971</name>
</gene>
<dbReference type="EMBL" id="RBSQ01000659">
    <property type="protein sequence ID" value="RMS54408.1"/>
    <property type="molecule type" value="Genomic_DNA"/>
</dbReference>
<dbReference type="SUPFAM" id="SSF52317">
    <property type="entry name" value="Class I glutamine amidotransferase-like"/>
    <property type="match status" value="1"/>
</dbReference>
<comment type="caution">
    <text evidence="1">The sequence shown here is derived from an EMBL/GenBank/DDBJ whole genome shotgun (WGS) entry which is preliminary data.</text>
</comment>
<evidence type="ECO:0000313" key="2">
    <source>
        <dbReference type="Proteomes" id="UP000270834"/>
    </source>
</evidence>
<evidence type="ECO:0000313" key="1">
    <source>
        <dbReference type="EMBL" id="RMS54408.1"/>
    </source>
</evidence>
<feature type="non-terminal residue" evidence="1">
    <location>
        <position position="1"/>
    </location>
</feature>
<proteinExistence type="predicted"/>
<accession>A0A3M5DXQ2</accession>
<dbReference type="InterPro" id="IPR029062">
    <property type="entry name" value="Class_I_gatase-like"/>
</dbReference>
<dbReference type="Proteomes" id="UP000270834">
    <property type="component" value="Unassembled WGS sequence"/>
</dbReference>
<organism evidence="1 2">
    <name type="scientific">Pseudomonas aeruginosa</name>
    <dbReference type="NCBI Taxonomy" id="287"/>
    <lineage>
        <taxon>Bacteria</taxon>
        <taxon>Pseudomonadati</taxon>
        <taxon>Pseudomonadota</taxon>
        <taxon>Gammaproteobacteria</taxon>
        <taxon>Pseudomonadales</taxon>
        <taxon>Pseudomonadaceae</taxon>
        <taxon>Pseudomonas</taxon>
    </lineage>
</organism>
<reference evidence="1 2" key="1">
    <citation type="submission" date="2018-08" db="EMBL/GenBank/DDBJ databases">
        <title>Recombination of ecologically and evolutionarily significant loci maintains genetic cohesion in the Pseudomonas syringae species complex.</title>
        <authorList>
            <person name="Dillon M."/>
            <person name="Thakur S."/>
            <person name="Almeida R.N.D."/>
            <person name="Weir B.S."/>
            <person name="Guttman D.S."/>
        </authorList>
    </citation>
    <scope>NUCLEOTIDE SEQUENCE [LARGE SCALE GENOMIC DNA]</scope>
    <source>
        <strain evidence="1 2">ICMP 7846</strain>
    </source>
</reference>
<name>A0A3M5DXQ2_PSEAI</name>
<dbReference type="Gene3D" id="3.40.50.880">
    <property type="match status" value="1"/>
</dbReference>
<protein>
    <submittedName>
        <fullName evidence="1">Uncharacterized protein</fullName>
    </submittedName>
</protein>
<sequence length="465" mass="48751">PAAPGGTDRCGLLQRGLERGQAVLAVEGAHAIQPGLQRLGVGLQPLARGVEGLGAIEDRRHHLADLGAAETQVVQQPGDVAALRLVAGGCHGGDGGRALVGTEHILAAGEVGHVDLQVHRMRLPAEEHHPLLALDRPLHRREHPGLAGLHQLEALQAETVVVDHLPGDAVRAAARLDGVDAAAKLVLEAGDVGEGLQPALGDVARHRIGGLRVGQGRRLDHFDPAFVQVRPGDRLHGRLPVAEEQVQLLVGQAGQDDLLRGAGLLHLVAQAVEQGLGHGAAGDHVGPVHRAQAHRAALLGFGGQGGATGQDQQGAAQLANRRLHRSPLVRLLIVFLRGGRRPLARPTLATKVRSRDGGEAHCGDQLLHCSDLAIAKRGGPALHTGCATSTPERPMSQDFWFLLLPGFSVMGFVSAVEPLRVANRFHADLYRWHVLSADGGPVLASNGMSVNSDGALEPLKKGDLL</sequence>
<feature type="non-terminal residue" evidence="1">
    <location>
        <position position="465"/>
    </location>
</feature>